<dbReference type="RefSeq" id="WP_185064916.1">
    <property type="nucleotide sequence ID" value="NZ_BAABJP010000031.1"/>
</dbReference>
<dbReference type="InterPro" id="IPR051201">
    <property type="entry name" value="Chloro_Bact_Ser_Proteases"/>
</dbReference>
<dbReference type="PANTHER" id="PTHR43343:SF3">
    <property type="entry name" value="PROTEASE DO-LIKE 8, CHLOROPLASTIC"/>
    <property type="match status" value="1"/>
</dbReference>
<dbReference type="SMART" id="SM00228">
    <property type="entry name" value="PDZ"/>
    <property type="match status" value="1"/>
</dbReference>
<dbReference type="Proteomes" id="UP001428817">
    <property type="component" value="Unassembled WGS sequence"/>
</dbReference>
<dbReference type="InterPro" id="IPR001478">
    <property type="entry name" value="PDZ"/>
</dbReference>
<feature type="transmembrane region" description="Helical" evidence="4">
    <location>
        <begin position="119"/>
        <end position="141"/>
    </location>
</feature>
<evidence type="ECO:0000256" key="3">
    <source>
        <dbReference type="SAM" id="MobiDB-lite"/>
    </source>
</evidence>
<keyword evidence="7" id="KW-1185">Reference proteome</keyword>
<dbReference type="PRINTS" id="PR00834">
    <property type="entry name" value="PROTEASES2C"/>
</dbReference>
<evidence type="ECO:0000256" key="4">
    <source>
        <dbReference type="SAM" id="Phobius"/>
    </source>
</evidence>
<evidence type="ECO:0000313" key="6">
    <source>
        <dbReference type="EMBL" id="GAA5165986.1"/>
    </source>
</evidence>
<dbReference type="EMBL" id="BAABJP010000031">
    <property type="protein sequence ID" value="GAA5165986.1"/>
    <property type="molecule type" value="Genomic_DNA"/>
</dbReference>
<evidence type="ECO:0000259" key="5">
    <source>
        <dbReference type="PROSITE" id="PS50106"/>
    </source>
</evidence>
<keyword evidence="4" id="KW-0812">Transmembrane</keyword>
<evidence type="ECO:0000256" key="2">
    <source>
        <dbReference type="ARBA" id="ARBA00022801"/>
    </source>
</evidence>
<dbReference type="SUPFAM" id="SSF50494">
    <property type="entry name" value="Trypsin-like serine proteases"/>
    <property type="match status" value="1"/>
</dbReference>
<organism evidence="6 7">
    <name type="scientific">Pseudonocardia eucalypti</name>
    <dbReference type="NCBI Taxonomy" id="648755"/>
    <lineage>
        <taxon>Bacteria</taxon>
        <taxon>Bacillati</taxon>
        <taxon>Actinomycetota</taxon>
        <taxon>Actinomycetes</taxon>
        <taxon>Pseudonocardiales</taxon>
        <taxon>Pseudonocardiaceae</taxon>
        <taxon>Pseudonocardia</taxon>
    </lineage>
</organism>
<keyword evidence="4" id="KW-1133">Transmembrane helix</keyword>
<dbReference type="Gene3D" id="2.30.42.10">
    <property type="match status" value="1"/>
</dbReference>
<dbReference type="Pfam" id="PF13180">
    <property type="entry name" value="PDZ_2"/>
    <property type="match status" value="1"/>
</dbReference>
<protein>
    <recommendedName>
        <fullName evidence="5">PDZ domain-containing protein</fullName>
    </recommendedName>
</protein>
<evidence type="ECO:0000256" key="1">
    <source>
        <dbReference type="ARBA" id="ARBA00022670"/>
    </source>
</evidence>
<reference evidence="7" key="1">
    <citation type="journal article" date="2019" name="Int. J. Syst. Evol. Microbiol.">
        <title>The Global Catalogue of Microorganisms (GCM) 10K type strain sequencing project: providing services to taxonomists for standard genome sequencing and annotation.</title>
        <authorList>
            <consortium name="The Broad Institute Genomics Platform"/>
            <consortium name="The Broad Institute Genome Sequencing Center for Infectious Disease"/>
            <person name="Wu L."/>
            <person name="Ma J."/>
        </authorList>
    </citation>
    <scope>NUCLEOTIDE SEQUENCE [LARGE SCALE GENOMIC DNA]</scope>
    <source>
        <strain evidence="7">JCM 18303</strain>
    </source>
</reference>
<keyword evidence="2" id="KW-0378">Hydrolase</keyword>
<gene>
    <name evidence="6" type="ORF">GCM10023321_56710</name>
</gene>
<feature type="region of interest" description="Disordered" evidence="3">
    <location>
        <begin position="150"/>
        <end position="174"/>
    </location>
</feature>
<dbReference type="InterPro" id="IPR009003">
    <property type="entry name" value="Peptidase_S1_PA"/>
</dbReference>
<proteinExistence type="predicted"/>
<dbReference type="PROSITE" id="PS50106">
    <property type="entry name" value="PDZ"/>
    <property type="match status" value="1"/>
</dbReference>
<keyword evidence="4" id="KW-0472">Membrane</keyword>
<sequence length="454" mass="45598">MDSRVLDRREWGLAEATRQLLGTADPAEAGRRDAQIERSIRSFLAQPAGAVELDDALADQLIILAHHFGVEEAYFTDPDVAEAAAARRTHPPARQPVAAAADGGVLAPTPGVARRHRGWAGVAVGSAALLVGAAAGGLVGYRIGADTGRPASPVAAPVPVPSRVSPGEPSRGAGDRVLSSVVRLRVHPGNQAGSGSGVVLSPDGLVLTNDHVIAHAGQITVLLPNGASRPGHVVGRDPASDVAVVAADNLTGLTPIEPANSDAVRVGQPVTAIGSPLEAGGTVTSGVVSAVNRNAIQIDATINPADSGGPLLDSHRQVIGIETVPGPSAPGGRPQPGFAIPINQAVRVAERLLDATRAAQTVLGAQVATGGRLAALNEPSGARVVAVTSGGPASAAGLKAGDIVAKVNGRPVASGDELVALTRNLAPRDVVTLQLGDGRSVRVPLAQRSTAAGR</sequence>
<dbReference type="PANTHER" id="PTHR43343">
    <property type="entry name" value="PEPTIDASE S12"/>
    <property type="match status" value="1"/>
</dbReference>
<dbReference type="InterPro" id="IPR001940">
    <property type="entry name" value="Peptidase_S1C"/>
</dbReference>
<evidence type="ECO:0000313" key="7">
    <source>
        <dbReference type="Proteomes" id="UP001428817"/>
    </source>
</evidence>
<comment type="caution">
    <text evidence="6">The sequence shown here is derived from an EMBL/GenBank/DDBJ whole genome shotgun (WGS) entry which is preliminary data.</text>
</comment>
<name>A0ABP9QRN5_9PSEU</name>
<dbReference type="SUPFAM" id="SSF50156">
    <property type="entry name" value="PDZ domain-like"/>
    <property type="match status" value="1"/>
</dbReference>
<dbReference type="InterPro" id="IPR036034">
    <property type="entry name" value="PDZ_sf"/>
</dbReference>
<keyword evidence="1" id="KW-0645">Protease</keyword>
<feature type="domain" description="PDZ" evidence="5">
    <location>
        <begin position="352"/>
        <end position="449"/>
    </location>
</feature>
<accession>A0ABP9QRN5</accession>
<dbReference type="Gene3D" id="2.40.10.120">
    <property type="match status" value="1"/>
</dbReference>
<dbReference type="Pfam" id="PF13365">
    <property type="entry name" value="Trypsin_2"/>
    <property type="match status" value="1"/>
</dbReference>